<sequence>MRLYVTVNPDIEEETVRMNVRKIGDKVEQIRKIVENGNSKDYVSVIKEDRSYILPIEQISHMVSENGKSFAVSGKEKFQYRETLKYFEENMGNGDFVRISKYCLANINWMDYFEAGFSGNLILKFKNGWKASVSRKYVKKLKEKFN</sequence>
<dbReference type="RefSeq" id="WP_188801686.1">
    <property type="nucleotide sequence ID" value="NZ_BMOK01000002.1"/>
</dbReference>
<dbReference type="Proteomes" id="UP000654670">
    <property type="component" value="Unassembled WGS sequence"/>
</dbReference>
<dbReference type="PROSITE" id="PS50930">
    <property type="entry name" value="HTH_LYTTR"/>
    <property type="match status" value="1"/>
</dbReference>
<dbReference type="AlphaFoldDB" id="A0A917RYS0"/>
<keyword evidence="3" id="KW-1185">Reference proteome</keyword>
<reference evidence="2" key="1">
    <citation type="journal article" date="2014" name="Int. J. Syst. Evol. Microbiol.">
        <title>Complete genome sequence of Corynebacterium casei LMG S-19264T (=DSM 44701T), isolated from a smear-ripened cheese.</title>
        <authorList>
            <consortium name="US DOE Joint Genome Institute (JGI-PGF)"/>
            <person name="Walter F."/>
            <person name="Albersmeier A."/>
            <person name="Kalinowski J."/>
            <person name="Ruckert C."/>
        </authorList>
    </citation>
    <scope>NUCLEOTIDE SEQUENCE</scope>
    <source>
        <strain evidence="2">JCM 15325</strain>
    </source>
</reference>
<organism evidence="2 3">
    <name type="scientific">Sporolactobacillus putidus</name>
    <dbReference type="NCBI Taxonomy" id="492735"/>
    <lineage>
        <taxon>Bacteria</taxon>
        <taxon>Bacillati</taxon>
        <taxon>Bacillota</taxon>
        <taxon>Bacilli</taxon>
        <taxon>Bacillales</taxon>
        <taxon>Sporolactobacillaceae</taxon>
        <taxon>Sporolactobacillus</taxon>
    </lineage>
</organism>
<comment type="caution">
    <text evidence="2">The sequence shown here is derived from an EMBL/GenBank/DDBJ whole genome shotgun (WGS) entry which is preliminary data.</text>
</comment>
<dbReference type="GO" id="GO:0003677">
    <property type="term" value="F:DNA binding"/>
    <property type="evidence" value="ECO:0007669"/>
    <property type="project" value="InterPro"/>
</dbReference>
<evidence type="ECO:0000313" key="3">
    <source>
        <dbReference type="Proteomes" id="UP000654670"/>
    </source>
</evidence>
<evidence type="ECO:0000259" key="1">
    <source>
        <dbReference type="PROSITE" id="PS50930"/>
    </source>
</evidence>
<proteinExistence type="predicted"/>
<dbReference type="InterPro" id="IPR007492">
    <property type="entry name" value="LytTR_DNA-bd_dom"/>
</dbReference>
<evidence type="ECO:0000313" key="2">
    <source>
        <dbReference type="EMBL" id="GGL45502.1"/>
    </source>
</evidence>
<dbReference type="PANTHER" id="PTHR37299">
    <property type="entry name" value="TRANSCRIPTIONAL REGULATOR-RELATED"/>
    <property type="match status" value="1"/>
</dbReference>
<dbReference type="PANTHER" id="PTHR37299:SF1">
    <property type="entry name" value="STAGE 0 SPORULATION PROTEIN A HOMOLOG"/>
    <property type="match status" value="1"/>
</dbReference>
<gene>
    <name evidence="2" type="ORF">GCM10007968_07030</name>
</gene>
<dbReference type="GO" id="GO:0000156">
    <property type="term" value="F:phosphorelay response regulator activity"/>
    <property type="evidence" value="ECO:0007669"/>
    <property type="project" value="InterPro"/>
</dbReference>
<name>A0A917RYS0_9BACL</name>
<dbReference type="Gene3D" id="2.40.50.1020">
    <property type="entry name" value="LytTr DNA-binding domain"/>
    <property type="match status" value="1"/>
</dbReference>
<dbReference type="EMBL" id="BMOK01000002">
    <property type="protein sequence ID" value="GGL45502.1"/>
    <property type="molecule type" value="Genomic_DNA"/>
</dbReference>
<accession>A0A917RYS0</accession>
<feature type="domain" description="HTH LytTR-type" evidence="1">
    <location>
        <begin position="43"/>
        <end position="146"/>
    </location>
</feature>
<dbReference type="Pfam" id="PF04397">
    <property type="entry name" value="LytTR"/>
    <property type="match status" value="1"/>
</dbReference>
<dbReference type="SMART" id="SM00850">
    <property type="entry name" value="LytTR"/>
    <property type="match status" value="1"/>
</dbReference>
<dbReference type="InterPro" id="IPR046947">
    <property type="entry name" value="LytR-like"/>
</dbReference>
<protein>
    <submittedName>
        <fullName evidence="2">Transcriptional regulator</fullName>
    </submittedName>
</protein>
<reference evidence="2" key="2">
    <citation type="submission" date="2020-09" db="EMBL/GenBank/DDBJ databases">
        <authorList>
            <person name="Sun Q."/>
            <person name="Ohkuma M."/>
        </authorList>
    </citation>
    <scope>NUCLEOTIDE SEQUENCE</scope>
    <source>
        <strain evidence="2">JCM 15325</strain>
    </source>
</reference>